<dbReference type="EMBL" id="CYKH01000306">
    <property type="protein sequence ID" value="CUF35789.1"/>
    <property type="molecule type" value="Genomic_DNA"/>
</dbReference>
<proteinExistence type="predicted"/>
<protein>
    <submittedName>
        <fullName evidence="1">Uncharacterized protein</fullName>
    </submittedName>
</protein>
<name>A0A0S4IM17_BODSA</name>
<keyword evidence="2" id="KW-1185">Reference proteome</keyword>
<organism evidence="1 2">
    <name type="scientific">Bodo saltans</name>
    <name type="common">Flagellated protozoan</name>
    <dbReference type="NCBI Taxonomy" id="75058"/>
    <lineage>
        <taxon>Eukaryota</taxon>
        <taxon>Discoba</taxon>
        <taxon>Euglenozoa</taxon>
        <taxon>Kinetoplastea</taxon>
        <taxon>Metakinetoplastina</taxon>
        <taxon>Eubodonida</taxon>
        <taxon>Bodonidae</taxon>
        <taxon>Bodo</taxon>
    </lineage>
</organism>
<sequence length="55" mass="6385">MKYQLCWTSSTWLRTTTAVTEMASVVDWDFSYLAFECSGVQSHSFMNSLQIAYMM</sequence>
<gene>
    <name evidence="1" type="ORF">BSAL_61760</name>
</gene>
<evidence type="ECO:0000313" key="1">
    <source>
        <dbReference type="EMBL" id="CUF35789.1"/>
    </source>
</evidence>
<dbReference type="Proteomes" id="UP000051952">
    <property type="component" value="Unassembled WGS sequence"/>
</dbReference>
<evidence type="ECO:0000313" key="2">
    <source>
        <dbReference type="Proteomes" id="UP000051952"/>
    </source>
</evidence>
<dbReference type="VEuPathDB" id="TriTrypDB:BSAL_61760"/>
<dbReference type="AlphaFoldDB" id="A0A0S4IM17"/>
<accession>A0A0S4IM17</accession>
<reference evidence="2" key="1">
    <citation type="submission" date="2015-09" db="EMBL/GenBank/DDBJ databases">
        <authorList>
            <consortium name="Pathogen Informatics"/>
        </authorList>
    </citation>
    <scope>NUCLEOTIDE SEQUENCE [LARGE SCALE GENOMIC DNA]</scope>
    <source>
        <strain evidence="2">Lake Konstanz</strain>
    </source>
</reference>